<dbReference type="EMBL" id="JAOCZP010000002">
    <property type="protein sequence ID" value="MCT7374716.1"/>
    <property type="molecule type" value="Genomic_DNA"/>
</dbReference>
<evidence type="ECO:0000313" key="3">
    <source>
        <dbReference type="Proteomes" id="UP001320831"/>
    </source>
</evidence>
<sequence length="46" mass="4439">MNKILIVVGTAIAVAGLSGCIGKGKGKAPPPVAVSEPAPAPAPVYK</sequence>
<reference evidence="2 3" key="1">
    <citation type="submission" date="2022-09" db="EMBL/GenBank/DDBJ databases">
        <title>Chelativorans salina sp. nov., a novel slightly halophilic bacterium isolated from a saline lake sediment enrichment.</title>
        <authorList>
            <person name="Gao L."/>
            <person name="Fang B.-Z."/>
            <person name="Li W.-J."/>
        </authorList>
    </citation>
    <scope>NUCLEOTIDE SEQUENCE [LARGE SCALE GENOMIC DNA]</scope>
    <source>
        <strain evidence="2 3">EGI FJ00035</strain>
    </source>
</reference>
<feature type="region of interest" description="Disordered" evidence="1">
    <location>
        <begin position="24"/>
        <end position="46"/>
    </location>
</feature>
<name>A0ABT2LKC7_9HYPH</name>
<comment type="caution">
    <text evidence="2">The sequence shown here is derived from an EMBL/GenBank/DDBJ whole genome shotgun (WGS) entry which is preliminary data.</text>
</comment>
<evidence type="ECO:0000256" key="1">
    <source>
        <dbReference type="SAM" id="MobiDB-lite"/>
    </source>
</evidence>
<dbReference type="PROSITE" id="PS51257">
    <property type="entry name" value="PROKAR_LIPOPROTEIN"/>
    <property type="match status" value="1"/>
</dbReference>
<dbReference type="Proteomes" id="UP001320831">
    <property type="component" value="Unassembled WGS sequence"/>
</dbReference>
<feature type="compositionally biased region" description="Pro residues" evidence="1">
    <location>
        <begin position="28"/>
        <end position="46"/>
    </location>
</feature>
<protein>
    <submittedName>
        <fullName evidence="2">ABC transporter</fullName>
    </submittedName>
</protein>
<organism evidence="2 3">
    <name type="scientific">Chelativorans salis</name>
    <dbReference type="NCBI Taxonomy" id="2978478"/>
    <lineage>
        <taxon>Bacteria</taxon>
        <taxon>Pseudomonadati</taxon>
        <taxon>Pseudomonadota</taxon>
        <taxon>Alphaproteobacteria</taxon>
        <taxon>Hyphomicrobiales</taxon>
        <taxon>Phyllobacteriaceae</taxon>
        <taxon>Chelativorans</taxon>
    </lineage>
</organism>
<dbReference type="RefSeq" id="WP_260901216.1">
    <property type="nucleotide sequence ID" value="NZ_JAOCZP010000002.1"/>
</dbReference>
<evidence type="ECO:0000313" key="2">
    <source>
        <dbReference type="EMBL" id="MCT7374716.1"/>
    </source>
</evidence>
<proteinExistence type="predicted"/>
<gene>
    <name evidence="2" type="ORF">N5A92_06665</name>
</gene>
<keyword evidence="3" id="KW-1185">Reference proteome</keyword>
<accession>A0ABT2LKC7</accession>